<keyword evidence="4" id="KW-1185">Reference proteome</keyword>
<sequence>MTISIQGFGGPTVAFELGGFRFVTDPTFDAPGVYPIGPDRALTKTKAASGTPSGADVILLSHDEHPDNLDRSGRAFALAAPLVLTTADGATRLGPPAQGLKPWESVTLADGAVTVTAVPALHGPEGIEPITGPVIGFVVQAAGSPTVYVSGDNASLDVVREIAAQFPAIDVAVLFGGAAHVPAVSDANLTLSAAEMATATEILGAAVTVPAHVDSWEHFTESVDDVRAAFEAAGLSDRLRLAAV</sequence>
<dbReference type="RefSeq" id="WP_215789060.1">
    <property type="nucleotide sequence ID" value="NZ_JAHKKG010000006.1"/>
</dbReference>
<feature type="domain" description="Metallo-beta-lactamase" evidence="2">
    <location>
        <begin position="21"/>
        <end position="212"/>
    </location>
</feature>
<accession>A0ABS5YR73</accession>
<keyword evidence="1" id="KW-0378">Hydrolase</keyword>
<gene>
    <name evidence="3" type="ORF">KOI35_20200</name>
</gene>
<dbReference type="InterPro" id="IPR036866">
    <property type="entry name" value="RibonucZ/Hydroxyglut_hydro"/>
</dbReference>
<dbReference type="SUPFAM" id="SSF56281">
    <property type="entry name" value="Metallo-hydrolase/oxidoreductase"/>
    <property type="match status" value="1"/>
</dbReference>
<evidence type="ECO:0000313" key="4">
    <source>
        <dbReference type="Proteomes" id="UP001519654"/>
    </source>
</evidence>
<evidence type="ECO:0000313" key="3">
    <source>
        <dbReference type="EMBL" id="MBU2665836.1"/>
    </source>
</evidence>
<dbReference type="PANTHER" id="PTHR43546">
    <property type="entry name" value="UPF0173 METAL-DEPENDENT HYDROLASE MJ1163-RELATED"/>
    <property type="match status" value="1"/>
</dbReference>
<dbReference type="EMBL" id="JAHKKG010000006">
    <property type="protein sequence ID" value="MBU2665836.1"/>
    <property type="molecule type" value="Genomic_DNA"/>
</dbReference>
<dbReference type="InterPro" id="IPR001279">
    <property type="entry name" value="Metallo-B-lactamas"/>
</dbReference>
<proteinExistence type="predicted"/>
<protein>
    <submittedName>
        <fullName evidence="3">MBL fold metallo-hydrolase</fullName>
    </submittedName>
</protein>
<dbReference type="Proteomes" id="UP001519654">
    <property type="component" value="Unassembled WGS sequence"/>
</dbReference>
<reference evidence="3 4" key="1">
    <citation type="submission" date="2021-06" db="EMBL/GenBank/DDBJ databases">
        <title>Actinoplanes lichenicola sp. nov., and Actinoplanes ovalisporus sp. nov., isolated from lichen in Thailand.</title>
        <authorList>
            <person name="Saeng-In P."/>
            <person name="Kanchanasin P."/>
            <person name="Yuki M."/>
            <person name="Kudo T."/>
            <person name="Ohkuma M."/>
            <person name="Phongsopitanun W."/>
            <person name="Tanasupawat S."/>
        </authorList>
    </citation>
    <scope>NUCLEOTIDE SEQUENCE [LARGE SCALE GENOMIC DNA]</scope>
    <source>
        <strain evidence="3 4">NBRC 110975</strain>
    </source>
</reference>
<organism evidence="3 4">
    <name type="scientific">Paractinoplanes bogorensis</name>
    <dbReference type="NCBI Taxonomy" id="1610840"/>
    <lineage>
        <taxon>Bacteria</taxon>
        <taxon>Bacillati</taxon>
        <taxon>Actinomycetota</taxon>
        <taxon>Actinomycetes</taxon>
        <taxon>Micromonosporales</taxon>
        <taxon>Micromonosporaceae</taxon>
        <taxon>Paractinoplanes</taxon>
    </lineage>
</organism>
<dbReference type="Gene3D" id="3.60.15.10">
    <property type="entry name" value="Ribonuclease Z/Hydroxyacylglutathione hydrolase-like"/>
    <property type="match status" value="1"/>
</dbReference>
<comment type="caution">
    <text evidence="3">The sequence shown here is derived from an EMBL/GenBank/DDBJ whole genome shotgun (WGS) entry which is preliminary data.</text>
</comment>
<dbReference type="InterPro" id="IPR050114">
    <property type="entry name" value="UPF0173_UPF0282_UlaG_hydrolase"/>
</dbReference>
<dbReference type="Pfam" id="PF12706">
    <property type="entry name" value="Lactamase_B_2"/>
    <property type="match status" value="1"/>
</dbReference>
<evidence type="ECO:0000256" key="1">
    <source>
        <dbReference type="ARBA" id="ARBA00022801"/>
    </source>
</evidence>
<name>A0ABS5YR73_9ACTN</name>
<evidence type="ECO:0000259" key="2">
    <source>
        <dbReference type="Pfam" id="PF12706"/>
    </source>
</evidence>
<dbReference type="PANTHER" id="PTHR43546:SF9">
    <property type="entry name" value="L-ASCORBATE-6-PHOSPHATE LACTONASE ULAG-RELATED"/>
    <property type="match status" value="1"/>
</dbReference>